<dbReference type="Proteomes" id="UP000238823">
    <property type="component" value="Unassembled WGS sequence"/>
</dbReference>
<dbReference type="EMBL" id="PVNL01000118">
    <property type="protein sequence ID" value="PRQ00438.1"/>
    <property type="molecule type" value="Genomic_DNA"/>
</dbReference>
<name>A0A2S9Y5R7_9BACT</name>
<accession>A0A2S9Y5R7</accession>
<gene>
    <name evidence="1" type="ORF">ENSA7_59320</name>
</gene>
<comment type="caution">
    <text evidence="1">The sequence shown here is derived from an EMBL/GenBank/DDBJ whole genome shotgun (WGS) entry which is preliminary data.</text>
</comment>
<proteinExistence type="predicted"/>
<reference evidence="1 2" key="1">
    <citation type="submission" date="2018-03" db="EMBL/GenBank/DDBJ databases">
        <title>Draft Genome Sequences of the Obligatory Marine Myxobacteria Enhygromyxa salina SWB007.</title>
        <authorList>
            <person name="Poehlein A."/>
            <person name="Moghaddam J.A."/>
            <person name="Harms H."/>
            <person name="Alanjari M."/>
            <person name="Koenig G.M."/>
            <person name="Daniel R."/>
            <person name="Schaeberle T.F."/>
        </authorList>
    </citation>
    <scope>NUCLEOTIDE SEQUENCE [LARGE SCALE GENOMIC DNA]</scope>
    <source>
        <strain evidence="1 2">SWB007</strain>
    </source>
</reference>
<sequence length="90" mass="9884">MSISLSIEDGFTLSFIDFEPRLGEAITVTFDDWRNLSVDGLGTVSSSSCVLVGPDASEYCLELHFDDGASQLKVWVKGQFKIETSTARVF</sequence>
<protein>
    <submittedName>
        <fullName evidence="1">Uncharacterized protein</fullName>
    </submittedName>
</protein>
<dbReference type="AlphaFoldDB" id="A0A2S9Y5R7"/>
<organism evidence="1 2">
    <name type="scientific">Enhygromyxa salina</name>
    <dbReference type="NCBI Taxonomy" id="215803"/>
    <lineage>
        <taxon>Bacteria</taxon>
        <taxon>Pseudomonadati</taxon>
        <taxon>Myxococcota</taxon>
        <taxon>Polyangia</taxon>
        <taxon>Nannocystales</taxon>
        <taxon>Nannocystaceae</taxon>
        <taxon>Enhygromyxa</taxon>
    </lineage>
</organism>
<evidence type="ECO:0000313" key="2">
    <source>
        <dbReference type="Proteomes" id="UP000238823"/>
    </source>
</evidence>
<evidence type="ECO:0000313" key="1">
    <source>
        <dbReference type="EMBL" id="PRQ00438.1"/>
    </source>
</evidence>